<organism evidence="10 11">
    <name type="scientific">Allokutzneria oryzae</name>
    <dbReference type="NCBI Taxonomy" id="1378989"/>
    <lineage>
        <taxon>Bacteria</taxon>
        <taxon>Bacillati</taxon>
        <taxon>Actinomycetota</taxon>
        <taxon>Actinomycetes</taxon>
        <taxon>Pseudonocardiales</taxon>
        <taxon>Pseudonocardiaceae</taxon>
        <taxon>Allokutzneria</taxon>
    </lineage>
</organism>
<keyword evidence="6 7" id="KW-0472">Membrane</keyword>
<sequence length="234" mass="24348">MTITWWEIALRLVCAASLGALVGLERQWRARTAGLRTNALVCVGAALFELFSVLTPDAGSTTRIASYIVSGVGFLGAGVIIRDGGNLRGINTAATIWGTAGIGLMCGGGHYAVAVAGAVVIVVANVGLRQLGRIVDGRAADPALAETDYDLRAVCRDADEAHIRALVVRSVADGGFELRALTSADVAPDRVEVTARVLGRGANGGELERAVSRLSLEPGITSVSWRLVTHSTED</sequence>
<feature type="transmembrane region" description="Helical" evidence="7">
    <location>
        <begin position="64"/>
        <end position="81"/>
    </location>
</feature>
<proteinExistence type="inferred from homology"/>
<evidence type="ECO:0000259" key="8">
    <source>
        <dbReference type="Pfam" id="PF02308"/>
    </source>
</evidence>
<evidence type="ECO:0000256" key="3">
    <source>
        <dbReference type="ARBA" id="ARBA00022475"/>
    </source>
</evidence>
<evidence type="ECO:0000313" key="11">
    <source>
        <dbReference type="Proteomes" id="UP001589693"/>
    </source>
</evidence>
<dbReference type="RefSeq" id="WP_377857371.1">
    <property type="nucleotide sequence ID" value="NZ_JBHLZU010000020.1"/>
</dbReference>
<evidence type="ECO:0000256" key="2">
    <source>
        <dbReference type="ARBA" id="ARBA00009298"/>
    </source>
</evidence>
<dbReference type="PANTHER" id="PTHR33778:SF3">
    <property type="entry name" value="PROTEIN MGTC"/>
    <property type="match status" value="1"/>
</dbReference>
<evidence type="ECO:0000256" key="1">
    <source>
        <dbReference type="ARBA" id="ARBA00004651"/>
    </source>
</evidence>
<accession>A0ABV6A2L3</accession>
<dbReference type="InterPro" id="IPR049177">
    <property type="entry name" value="MgtC_SapB_SrpB_YhiD_N"/>
</dbReference>
<dbReference type="PANTHER" id="PTHR33778">
    <property type="entry name" value="PROTEIN MGTC"/>
    <property type="match status" value="1"/>
</dbReference>
<dbReference type="InterPro" id="IPR003416">
    <property type="entry name" value="MgtC/SapB/SrpB/YhiD_fam"/>
</dbReference>
<comment type="caution">
    <text evidence="10">The sequence shown here is derived from an EMBL/GenBank/DDBJ whole genome shotgun (WGS) entry which is preliminary data.</text>
</comment>
<dbReference type="InterPro" id="IPR048640">
    <property type="entry name" value="MgtC-like_C"/>
</dbReference>
<name>A0ABV6A2L3_9PSEU</name>
<feature type="domain" description="MgtC-like C-terminal" evidence="9">
    <location>
        <begin position="149"/>
        <end position="225"/>
    </location>
</feature>
<comment type="similarity">
    <text evidence="2">Belongs to the MgtC/SapB family.</text>
</comment>
<keyword evidence="4 7" id="KW-0812">Transmembrane</keyword>
<keyword evidence="3" id="KW-1003">Cell membrane</keyword>
<comment type="subcellular location">
    <subcellularLocation>
        <location evidence="1">Cell membrane</location>
        <topology evidence="1">Multi-pass membrane protein</topology>
    </subcellularLocation>
</comment>
<evidence type="ECO:0000256" key="4">
    <source>
        <dbReference type="ARBA" id="ARBA00022692"/>
    </source>
</evidence>
<dbReference type="PRINTS" id="PR01837">
    <property type="entry name" value="MGTCSAPBPROT"/>
</dbReference>
<reference evidence="10 11" key="1">
    <citation type="submission" date="2024-09" db="EMBL/GenBank/DDBJ databases">
        <authorList>
            <person name="Sun Q."/>
            <person name="Mori K."/>
        </authorList>
    </citation>
    <scope>NUCLEOTIDE SEQUENCE [LARGE SCALE GENOMIC DNA]</scope>
    <source>
        <strain evidence="10 11">TBRC 7907</strain>
    </source>
</reference>
<dbReference type="EMBL" id="JBHLZU010000020">
    <property type="protein sequence ID" value="MFB9907374.1"/>
    <property type="molecule type" value="Genomic_DNA"/>
</dbReference>
<protein>
    <submittedName>
        <fullName evidence="10">MgtC/SapB family protein</fullName>
    </submittedName>
</protein>
<dbReference type="Pfam" id="PF02308">
    <property type="entry name" value="MgtC"/>
    <property type="match status" value="1"/>
</dbReference>
<feature type="transmembrane region" description="Helical" evidence="7">
    <location>
        <begin position="6"/>
        <end position="24"/>
    </location>
</feature>
<dbReference type="Pfam" id="PF21770">
    <property type="entry name" value="MgtC_SapB_C"/>
    <property type="match status" value="1"/>
</dbReference>
<evidence type="ECO:0000259" key="9">
    <source>
        <dbReference type="Pfam" id="PF21770"/>
    </source>
</evidence>
<evidence type="ECO:0000256" key="5">
    <source>
        <dbReference type="ARBA" id="ARBA00022989"/>
    </source>
</evidence>
<evidence type="ECO:0000256" key="7">
    <source>
        <dbReference type="SAM" id="Phobius"/>
    </source>
</evidence>
<keyword evidence="5 7" id="KW-1133">Transmembrane helix</keyword>
<feature type="transmembrane region" description="Helical" evidence="7">
    <location>
        <begin position="111"/>
        <end position="128"/>
    </location>
</feature>
<feature type="domain" description="MgtC/SapB/SrpB/YhiD N-terminal" evidence="8">
    <location>
        <begin position="12"/>
        <end position="133"/>
    </location>
</feature>
<dbReference type="Gene3D" id="3.30.70.260">
    <property type="match status" value="1"/>
</dbReference>
<keyword evidence="11" id="KW-1185">Reference proteome</keyword>
<feature type="transmembrane region" description="Helical" evidence="7">
    <location>
        <begin position="33"/>
        <end position="52"/>
    </location>
</feature>
<evidence type="ECO:0000256" key="6">
    <source>
        <dbReference type="ARBA" id="ARBA00023136"/>
    </source>
</evidence>
<evidence type="ECO:0000313" key="10">
    <source>
        <dbReference type="EMBL" id="MFB9907374.1"/>
    </source>
</evidence>
<dbReference type="Proteomes" id="UP001589693">
    <property type="component" value="Unassembled WGS sequence"/>
</dbReference>
<gene>
    <name evidence="10" type="ORF">ACFFQA_25845</name>
</gene>